<evidence type="ECO:0000256" key="1">
    <source>
        <dbReference type="SAM" id="MobiDB-lite"/>
    </source>
</evidence>
<dbReference type="EMBL" id="BMVU01000003">
    <property type="protein sequence ID" value="GGX60456.1"/>
    <property type="molecule type" value="Genomic_DNA"/>
</dbReference>
<gene>
    <name evidence="2" type="ORF">GCM10010358_13770</name>
</gene>
<reference evidence="2" key="1">
    <citation type="journal article" date="2014" name="Int. J. Syst. Evol. Microbiol.">
        <title>Complete genome sequence of Corynebacterium casei LMG S-19264T (=DSM 44701T), isolated from a smear-ripened cheese.</title>
        <authorList>
            <consortium name="US DOE Joint Genome Institute (JGI-PGF)"/>
            <person name="Walter F."/>
            <person name="Albersmeier A."/>
            <person name="Kalinowski J."/>
            <person name="Ruckert C."/>
        </authorList>
    </citation>
    <scope>NUCLEOTIDE SEQUENCE</scope>
    <source>
        <strain evidence="2">JCM 4790</strain>
    </source>
</reference>
<feature type="compositionally biased region" description="Basic residues" evidence="1">
    <location>
        <begin position="14"/>
        <end position="25"/>
    </location>
</feature>
<keyword evidence="3" id="KW-1185">Reference proteome</keyword>
<accession>A0A918KGW8</accession>
<dbReference type="AlphaFoldDB" id="A0A918KGW8"/>
<comment type="caution">
    <text evidence="2">The sequence shown here is derived from an EMBL/GenBank/DDBJ whole genome shotgun (WGS) entry which is preliminary data.</text>
</comment>
<protein>
    <submittedName>
        <fullName evidence="2">Uncharacterized protein</fullName>
    </submittedName>
</protein>
<sequence length="106" mass="10838">MRRAPAGAAGAAGRRPRGGVGRRRGGAGAAARAGTCGPDADVTVTYRRRGGNRPKGDRRSPSTGACGAAVHALWAGPSAKRTPDGAGSWFRPRSAPSDQHLIARRL</sequence>
<evidence type="ECO:0000313" key="2">
    <source>
        <dbReference type="EMBL" id="GGX60456.1"/>
    </source>
</evidence>
<organism evidence="2 3">
    <name type="scientific">Streptomyces minutiscleroticus</name>
    <dbReference type="NCBI Taxonomy" id="68238"/>
    <lineage>
        <taxon>Bacteria</taxon>
        <taxon>Bacillati</taxon>
        <taxon>Actinomycetota</taxon>
        <taxon>Actinomycetes</taxon>
        <taxon>Kitasatosporales</taxon>
        <taxon>Streptomycetaceae</taxon>
        <taxon>Streptomyces</taxon>
    </lineage>
</organism>
<feature type="compositionally biased region" description="Low complexity" evidence="1">
    <location>
        <begin position="1"/>
        <end position="13"/>
    </location>
</feature>
<dbReference type="Proteomes" id="UP000619244">
    <property type="component" value="Unassembled WGS sequence"/>
</dbReference>
<evidence type="ECO:0000313" key="3">
    <source>
        <dbReference type="Proteomes" id="UP000619244"/>
    </source>
</evidence>
<feature type="region of interest" description="Disordered" evidence="1">
    <location>
        <begin position="1"/>
        <end position="106"/>
    </location>
</feature>
<name>A0A918KGW8_9ACTN</name>
<reference evidence="2" key="2">
    <citation type="submission" date="2020-09" db="EMBL/GenBank/DDBJ databases">
        <authorList>
            <person name="Sun Q."/>
            <person name="Ohkuma M."/>
        </authorList>
    </citation>
    <scope>NUCLEOTIDE SEQUENCE</scope>
    <source>
        <strain evidence="2">JCM 4790</strain>
    </source>
</reference>
<proteinExistence type="predicted"/>